<dbReference type="GO" id="GO:0031505">
    <property type="term" value="P:fungal-type cell wall organization"/>
    <property type="evidence" value="ECO:0007669"/>
    <property type="project" value="InterPro"/>
</dbReference>
<organism evidence="2 3">
    <name type="scientific">Diplocarpon coronariae</name>
    <dbReference type="NCBI Taxonomy" id="2795749"/>
    <lineage>
        <taxon>Eukaryota</taxon>
        <taxon>Fungi</taxon>
        <taxon>Dikarya</taxon>
        <taxon>Ascomycota</taxon>
        <taxon>Pezizomycotina</taxon>
        <taxon>Leotiomycetes</taxon>
        <taxon>Helotiales</taxon>
        <taxon>Drepanopezizaceae</taxon>
        <taxon>Diplocarpon</taxon>
    </lineage>
</organism>
<dbReference type="OrthoDB" id="3541691at2759"/>
<evidence type="ECO:0000256" key="1">
    <source>
        <dbReference type="SAM" id="SignalP"/>
    </source>
</evidence>
<gene>
    <name evidence="2" type="ORF">B2J93_5245</name>
</gene>
<accession>A0A218Z4E6</accession>
<sequence length="192" mass="20722">MKFIILGLPALALALYAPSILDKPLNPLCVVYAVVEQPVVISTCFPSSTVATFDGYTTTVSSPSCIDTTVTKSSTVQPLATKVEEPIGYTTLTTDTYTTFCAEPTTFTYGGQTFTITEPTTITVTDCPCTYSIPRSDYTEYTTITTDILTTICPSPTVITQGTHTYTITEATTLTITGETALKSSWRRKADK</sequence>
<dbReference type="Proteomes" id="UP000242519">
    <property type="component" value="Unassembled WGS sequence"/>
</dbReference>
<feature type="signal peptide" evidence="1">
    <location>
        <begin position="1"/>
        <end position="22"/>
    </location>
</feature>
<evidence type="ECO:0000313" key="2">
    <source>
        <dbReference type="EMBL" id="OWP02135.1"/>
    </source>
</evidence>
<dbReference type="PANTHER" id="PTHR35523:SF1">
    <property type="entry name" value="CELL WALL PROTEIN SED1"/>
    <property type="match status" value="1"/>
</dbReference>
<dbReference type="STRING" id="503106.A0A218Z4E6"/>
<evidence type="ECO:0000313" key="3">
    <source>
        <dbReference type="Proteomes" id="UP000242519"/>
    </source>
</evidence>
<dbReference type="EMBL" id="MZNU01000248">
    <property type="protein sequence ID" value="OWP02135.1"/>
    <property type="molecule type" value="Genomic_DNA"/>
</dbReference>
<dbReference type="GO" id="GO:0009277">
    <property type="term" value="C:fungal-type cell wall"/>
    <property type="evidence" value="ECO:0007669"/>
    <property type="project" value="TreeGrafter"/>
</dbReference>
<name>A0A218Z4E6_9HELO</name>
<proteinExistence type="predicted"/>
<dbReference type="InterPro" id="IPR038843">
    <property type="entry name" value="Sed1/Spi1"/>
</dbReference>
<dbReference type="FunCoup" id="A0A218Z4E6">
    <property type="interactions" value="19"/>
</dbReference>
<dbReference type="GO" id="GO:0005199">
    <property type="term" value="F:structural constituent of cell wall"/>
    <property type="evidence" value="ECO:0007669"/>
    <property type="project" value="InterPro"/>
</dbReference>
<keyword evidence="3" id="KW-1185">Reference proteome</keyword>
<keyword evidence="1" id="KW-0732">Signal</keyword>
<dbReference type="InParanoid" id="A0A218Z4E6"/>
<protein>
    <submittedName>
        <fullName evidence="2">Uncharacterized protein</fullName>
    </submittedName>
</protein>
<feature type="chain" id="PRO_5013007770" evidence="1">
    <location>
        <begin position="23"/>
        <end position="192"/>
    </location>
</feature>
<comment type="caution">
    <text evidence="2">The sequence shown here is derived from an EMBL/GenBank/DDBJ whole genome shotgun (WGS) entry which is preliminary data.</text>
</comment>
<dbReference type="PANTHER" id="PTHR35523">
    <property type="entry name" value="CELL WALL PROTEIN SED1"/>
    <property type="match status" value="1"/>
</dbReference>
<dbReference type="AlphaFoldDB" id="A0A218Z4E6"/>
<reference evidence="2 3" key="1">
    <citation type="submission" date="2017-04" db="EMBL/GenBank/DDBJ databases">
        <title>Draft genome sequence of Marssonina coronaria NL1: causal agent of apple blotch.</title>
        <authorList>
            <person name="Cheng Q."/>
        </authorList>
    </citation>
    <scope>NUCLEOTIDE SEQUENCE [LARGE SCALE GENOMIC DNA]</scope>
    <source>
        <strain evidence="2 3">NL1</strain>
    </source>
</reference>